<dbReference type="InterPro" id="IPR024563">
    <property type="entry name" value="YqhR"/>
</dbReference>
<proteinExistence type="predicted"/>
<keyword evidence="3" id="KW-1185">Reference proteome</keyword>
<comment type="caution">
    <text evidence="2">The sequence shown here is derived from an EMBL/GenBank/DDBJ whole genome shotgun (WGS) entry which is preliminary data.</text>
</comment>
<evidence type="ECO:0000256" key="1">
    <source>
        <dbReference type="SAM" id="Phobius"/>
    </source>
</evidence>
<organism evidence="2 3">
    <name type="scientific">Lederbergia wuyishanensis</name>
    <dbReference type="NCBI Taxonomy" id="1347903"/>
    <lineage>
        <taxon>Bacteria</taxon>
        <taxon>Bacillati</taxon>
        <taxon>Bacillota</taxon>
        <taxon>Bacilli</taxon>
        <taxon>Bacillales</taxon>
        <taxon>Bacillaceae</taxon>
        <taxon>Lederbergia</taxon>
    </lineage>
</organism>
<reference evidence="2 3" key="1">
    <citation type="submission" date="2023-07" db="EMBL/GenBank/DDBJ databases">
        <title>Genomic Encyclopedia of Type Strains, Phase IV (KMG-IV): sequencing the most valuable type-strain genomes for metagenomic binning, comparative biology and taxonomic classification.</title>
        <authorList>
            <person name="Goeker M."/>
        </authorList>
    </citation>
    <scope>NUCLEOTIDE SEQUENCE [LARGE SCALE GENOMIC DNA]</scope>
    <source>
        <strain evidence="2 3">DSM 27848</strain>
    </source>
</reference>
<dbReference type="Pfam" id="PF11085">
    <property type="entry name" value="YqhR"/>
    <property type="match status" value="1"/>
</dbReference>
<keyword evidence="1" id="KW-0472">Membrane</keyword>
<keyword evidence="1" id="KW-1133">Transmembrane helix</keyword>
<feature type="transmembrane region" description="Helical" evidence="1">
    <location>
        <begin position="126"/>
        <end position="147"/>
    </location>
</feature>
<dbReference type="RefSeq" id="WP_244680371.1">
    <property type="nucleotide sequence ID" value="NZ_JALIRM010000001.1"/>
</dbReference>
<feature type="transmembrane region" description="Helical" evidence="1">
    <location>
        <begin position="64"/>
        <end position="88"/>
    </location>
</feature>
<keyword evidence="1" id="KW-0812">Transmembrane</keyword>
<dbReference type="Proteomes" id="UP001232343">
    <property type="component" value="Unassembled WGS sequence"/>
</dbReference>
<feature type="transmembrane region" description="Helical" evidence="1">
    <location>
        <begin position="95"/>
        <end position="114"/>
    </location>
</feature>
<accession>A0ABU0D1A7</accession>
<protein>
    <submittedName>
        <fullName evidence="2">Membrane protein YagU involved in acid resistance</fullName>
    </submittedName>
</protein>
<evidence type="ECO:0000313" key="2">
    <source>
        <dbReference type="EMBL" id="MDQ0342186.1"/>
    </source>
</evidence>
<sequence>MKNEKEIEVVKKYQMSILQLASITGFFGGVIGTIFGYFVNYFNFTEINPKVILSPFTGKWTDGWLGFVVTALLYGLLSIVVALLYYMVLRKQKSLIWGAIYGIIIFLIIFLALHPMIPDIKWLFRYNFNTIATELCFFLIYGLFIGYSISYEYDEQLNWSKVNQKQ</sequence>
<gene>
    <name evidence="2" type="ORF">J2S14_000979</name>
</gene>
<name>A0ABU0D1A7_9BACI</name>
<feature type="transmembrane region" description="Helical" evidence="1">
    <location>
        <begin position="20"/>
        <end position="44"/>
    </location>
</feature>
<evidence type="ECO:0000313" key="3">
    <source>
        <dbReference type="Proteomes" id="UP001232343"/>
    </source>
</evidence>
<dbReference type="EMBL" id="JAUSUO010000001">
    <property type="protein sequence ID" value="MDQ0342186.1"/>
    <property type="molecule type" value="Genomic_DNA"/>
</dbReference>